<reference evidence="4" key="1">
    <citation type="journal article" date="2019" name="Int. J. Syst. Evol. Microbiol.">
        <title>The Global Catalogue of Microorganisms (GCM) 10K type strain sequencing project: providing services to taxonomists for standard genome sequencing and annotation.</title>
        <authorList>
            <consortium name="The Broad Institute Genomics Platform"/>
            <consortium name="The Broad Institute Genome Sequencing Center for Infectious Disease"/>
            <person name="Wu L."/>
            <person name="Ma J."/>
        </authorList>
    </citation>
    <scope>NUCLEOTIDE SEQUENCE [LARGE SCALE GENOMIC DNA]</scope>
    <source>
        <strain evidence="4">CGMCC 4.7139</strain>
    </source>
</reference>
<dbReference type="Gene3D" id="3.30.565.10">
    <property type="entry name" value="Histidine kinase-like ATPase, C-terminal domain"/>
    <property type="match status" value="1"/>
</dbReference>
<dbReference type="InterPro" id="IPR050267">
    <property type="entry name" value="Anti-sigma-factor_SerPK"/>
</dbReference>
<dbReference type="RefSeq" id="WP_381197616.1">
    <property type="nucleotide sequence ID" value="NZ_JBHSFE010000014.1"/>
</dbReference>
<proteinExistence type="predicted"/>
<keyword evidence="1" id="KW-0808">Transferase</keyword>
<dbReference type="Pfam" id="PF13581">
    <property type="entry name" value="HATPase_c_2"/>
    <property type="match status" value="1"/>
</dbReference>
<dbReference type="Proteomes" id="UP001595993">
    <property type="component" value="Unassembled WGS sequence"/>
</dbReference>
<organism evidence="3 4">
    <name type="scientific">Streptomyces maoxianensis</name>
    <dbReference type="NCBI Taxonomy" id="1459942"/>
    <lineage>
        <taxon>Bacteria</taxon>
        <taxon>Bacillati</taxon>
        <taxon>Actinomycetota</taxon>
        <taxon>Actinomycetes</taxon>
        <taxon>Kitasatosporales</taxon>
        <taxon>Streptomycetaceae</taxon>
        <taxon>Streptomyces</taxon>
    </lineage>
</organism>
<accession>A0ABV9GAE4</accession>
<dbReference type="PANTHER" id="PTHR35526:SF3">
    <property type="entry name" value="ANTI-SIGMA-F FACTOR RSBW"/>
    <property type="match status" value="1"/>
</dbReference>
<gene>
    <name evidence="3" type="ORF">ACFO9E_20085</name>
</gene>
<dbReference type="EMBL" id="JBHSFE010000014">
    <property type="protein sequence ID" value="MFC4610090.1"/>
    <property type="molecule type" value="Genomic_DNA"/>
</dbReference>
<dbReference type="CDD" id="cd16936">
    <property type="entry name" value="HATPase_RsbW-like"/>
    <property type="match status" value="1"/>
</dbReference>
<dbReference type="PANTHER" id="PTHR35526">
    <property type="entry name" value="ANTI-SIGMA-F FACTOR RSBW-RELATED"/>
    <property type="match status" value="1"/>
</dbReference>
<evidence type="ECO:0000259" key="2">
    <source>
        <dbReference type="Pfam" id="PF13581"/>
    </source>
</evidence>
<dbReference type="InterPro" id="IPR003594">
    <property type="entry name" value="HATPase_dom"/>
</dbReference>
<comment type="caution">
    <text evidence="3">The sequence shown here is derived from an EMBL/GenBank/DDBJ whole genome shotgun (WGS) entry which is preliminary data.</text>
</comment>
<keyword evidence="1" id="KW-0723">Serine/threonine-protein kinase</keyword>
<protein>
    <submittedName>
        <fullName evidence="3">ATP-binding protein</fullName>
    </submittedName>
</protein>
<dbReference type="InterPro" id="IPR036890">
    <property type="entry name" value="HATPase_C_sf"/>
</dbReference>
<keyword evidence="3" id="KW-0067">ATP-binding</keyword>
<dbReference type="GO" id="GO:0005524">
    <property type="term" value="F:ATP binding"/>
    <property type="evidence" value="ECO:0007669"/>
    <property type="project" value="UniProtKB-KW"/>
</dbReference>
<sequence>MTRRARILVPGDPSAVVLARDRVLTQVRAWGVPLDEELRDAVRLVASELITNAVVHGGGFTTVGLYLSEDRLLLVVHDGNSEPPQLQHATVDDEAGRGLALVDFFATRHGWKPTTNGKRVWAEFEVPVPSPATHHEVLRRRMREAVPRAYANVMPSWLATAAGL</sequence>
<evidence type="ECO:0000313" key="3">
    <source>
        <dbReference type="EMBL" id="MFC4610090.1"/>
    </source>
</evidence>
<keyword evidence="1" id="KW-0418">Kinase</keyword>
<evidence type="ECO:0000313" key="4">
    <source>
        <dbReference type="Proteomes" id="UP001595993"/>
    </source>
</evidence>
<keyword evidence="3" id="KW-0547">Nucleotide-binding</keyword>
<name>A0ABV9GAE4_9ACTN</name>
<keyword evidence="4" id="KW-1185">Reference proteome</keyword>
<feature type="domain" description="Histidine kinase/HSP90-like ATPase" evidence="2">
    <location>
        <begin position="12"/>
        <end position="122"/>
    </location>
</feature>
<dbReference type="SUPFAM" id="SSF55874">
    <property type="entry name" value="ATPase domain of HSP90 chaperone/DNA topoisomerase II/histidine kinase"/>
    <property type="match status" value="1"/>
</dbReference>
<evidence type="ECO:0000256" key="1">
    <source>
        <dbReference type="ARBA" id="ARBA00022527"/>
    </source>
</evidence>